<keyword evidence="2" id="KW-0472">Membrane</keyword>
<protein>
    <submittedName>
        <fullName evidence="3">Uncharacterized protein</fullName>
    </submittedName>
</protein>
<comment type="caution">
    <text evidence="3">The sequence shown here is derived from an EMBL/GenBank/DDBJ whole genome shotgun (WGS) entry which is preliminary data.</text>
</comment>
<sequence length="197" mass="22504">MQRLRRSGNSLLGSFAVPHLKKKAMNSWSAVQDTYHSTKDTFERHRVVFTIGTSIASVATAWAGYSIRYLHQEKVDKRLAAIEDSMKNNYQLEHTELKKIYNSGNSRNAACIATAGVTLIIGYGLGWRGGRWYANRKFRREQMKLLGQIKPKRTPLQFLRRLRRQRAPETAPKTSPTLQKDAPSKNDSLQTSQQQLL</sequence>
<proteinExistence type="predicted"/>
<evidence type="ECO:0000313" key="4">
    <source>
        <dbReference type="Proteomes" id="UP001168098"/>
    </source>
</evidence>
<dbReference type="Proteomes" id="UP001168098">
    <property type="component" value="Unassembled WGS sequence"/>
</dbReference>
<evidence type="ECO:0000313" key="3">
    <source>
        <dbReference type="EMBL" id="KAJ9686565.1"/>
    </source>
</evidence>
<keyword evidence="4" id="KW-1185">Reference proteome</keyword>
<dbReference type="EMBL" id="JARBHA010000012">
    <property type="protein sequence ID" value="KAJ9686565.1"/>
    <property type="molecule type" value="Genomic_DNA"/>
</dbReference>
<feature type="compositionally biased region" description="Polar residues" evidence="1">
    <location>
        <begin position="185"/>
        <end position="197"/>
    </location>
</feature>
<gene>
    <name evidence="3" type="ORF">PVL29_015445</name>
</gene>
<dbReference type="PANTHER" id="PTHR36703">
    <property type="entry name" value="TRIACYLGLYCEROL LIPASE-LIKE PROTEIN"/>
    <property type="match status" value="1"/>
</dbReference>
<name>A0AA38ZCN1_VITRO</name>
<feature type="transmembrane region" description="Helical" evidence="2">
    <location>
        <begin position="47"/>
        <end position="67"/>
    </location>
</feature>
<keyword evidence="2" id="KW-0812">Transmembrane</keyword>
<organism evidence="3 4">
    <name type="scientific">Vitis rotundifolia</name>
    <name type="common">Muscadine grape</name>
    <dbReference type="NCBI Taxonomy" id="103349"/>
    <lineage>
        <taxon>Eukaryota</taxon>
        <taxon>Viridiplantae</taxon>
        <taxon>Streptophyta</taxon>
        <taxon>Embryophyta</taxon>
        <taxon>Tracheophyta</taxon>
        <taxon>Spermatophyta</taxon>
        <taxon>Magnoliopsida</taxon>
        <taxon>eudicotyledons</taxon>
        <taxon>Gunneridae</taxon>
        <taxon>Pentapetalae</taxon>
        <taxon>rosids</taxon>
        <taxon>Vitales</taxon>
        <taxon>Vitaceae</taxon>
        <taxon>Viteae</taxon>
        <taxon>Vitis</taxon>
    </lineage>
</organism>
<accession>A0AA38ZCN1</accession>
<reference evidence="3 4" key="1">
    <citation type="journal article" date="2023" name="BMC Biotechnol.">
        <title>Vitis rotundifolia cv Carlos genome sequencing.</title>
        <authorList>
            <person name="Huff M."/>
            <person name="Hulse-Kemp A."/>
            <person name="Scheffler B."/>
            <person name="Youngblood R."/>
            <person name="Simpson S."/>
            <person name="Babiker E."/>
            <person name="Staton M."/>
        </authorList>
    </citation>
    <scope>NUCLEOTIDE SEQUENCE [LARGE SCALE GENOMIC DNA]</scope>
    <source>
        <tissue evidence="3">Leaf</tissue>
    </source>
</reference>
<keyword evidence="2" id="KW-1133">Transmembrane helix</keyword>
<dbReference type="PANTHER" id="PTHR36703:SF1">
    <property type="entry name" value="TRIACYLGLYCEROL LIPASE-LIKE PROTEIN"/>
    <property type="match status" value="1"/>
</dbReference>
<feature type="region of interest" description="Disordered" evidence="1">
    <location>
        <begin position="162"/>
        <end position="197"/>
    </location>
</feature>
<evidence type="ECO:0000256" key="1">
    <source>
        <dbReference type="SAM" id="MobiDB-lite"/>
    </source>
</evidence>
<evidence type="ECO:0000256" key="2">
    <source>
        <dbReference type="SAM" id="Phobius"/>
    </source>
</evidence>
<dbReference type="AlphaFoldDB" id="A0AA38ZCN1"/>
<feature type="transmembrane region" description="Helical" evidence="2">
    <location>
        <begin position="107"/>
        <end position="127"/>
    </location>
</feature>